<accession>A0ABN1LNF3</accession>
<dbReference type="RefSeq" id="WP_343860854.1">
    <property type="nucleotide sequence ID" value="NZ_BAAAFD010000008.1"/>
</dbReference>
<organism evidence="2 3">
    <name type="scientific">Aliiglaciecola litoralis</name>
    <dbReference type="NCBI Taxonomy" id="582857"/>
    <lineage>
        <taxon>Bacteria</taxon>
        <taxon>Pseudomonadati</taxon>
        <taxon>Pseudomonadota</taxon>
        <taxon>Gammaproteobacteria</taxon>
        <taxon>Alteromonadales</taxon>
        <taxon>Alteromonadaceae</taxon>
        <taxon>Aliiglaciecola</taxon>
    </lineage>
</organism>
<dbReference type="PANTHER" id="PTHR34351">
    <property type="entry name" value="SLR1927 PROTEIN-RELATED"/>
    <property type="match status" value="1"/>
</dbReference>
<evidence type="ECO:0000313" key="3">
    <source>
        <dbReference type="Proteomes" id="UP001500359"/>
    </source>
</evidence>
<protein>
    <submittedName>
        <fullName evidence="2">DUF58 domain-containing protein</fullName>
    </submittedName>
</protein>
<comment type="caution">
    <text evidence="2">The sequence shown here is derived from an EMBL/GenBank/DDBJ whole genome shotgun (WGS) entry which is preliminary data.</text>
</comment>
<feature type="transmembrane region" description="Helical" evidence="1">
    <location>
        <begin position="58"/>
        <end position="81"/>
    </location>
</feature>
<dbReference type="PANTHER" id="PTHR34351:SF1">
    <property type="entry name" value="SLR1927 PROTEIN"/>
    <property type="match status" value="1"/>
</dbReference>
<reference evidence="2 3" key="1">
    <citation type="journal article" date="2019" name="Int. J. Syst. Evol. Microbiol.">
        <title>The Global Catalogue of Microorganisms (GCM) 10K type strain sequencing project: providing services to taxonomists for standard genome sequencing and annotation.</title>
        <authorList>
            <consortium name="The Broad Institute Genomics Platform"/>
            <consortium name="The Broad Institute Genome Sequencing Center for Infectious Disease"/>
            <person name="Wu L."/>
            <person name="Ma J."/>
        </authorList>
    </citation>
    <scope>NUCLEOTIDE SEQUENCE [LARGE SCALE GENOMIC DNA]</scope>
    <source>
        <strain evidence="2 3">JCM 15896</strain>
    </source>
</reference>
<dbReference type="EMBL" id="BAAAFD010000008">
    <property type="protein sequence ID" value="GAA0858249.1"/>
    <property type="molecule type" value="Genomic_DNA"/>
</dbReference>
<evidence type="ECO:0000256" key="1">
    <source>
        <dbReference type="SAM" id="Phobius"/>
    </source>
</evidence>
<evidence type="ECO:0000313" key="2">
    <source>
        <dbReference type="EMBL" id="GAA0858249.1"/>
    </source>
</evidence>
<proteinExistence type="predicted"/>
<gene>
    <name evidence="2" type="ORF">GCM10009114_27150</name>
</gene>
<dbReference type="Proteomes" id="UP001500359">
    <property type="component" value="Unassembled WGS sequence"/>
</dbReference>
<keyword evidence="1" id="KW-1133">Transmembrane helix</keyword>
<keyword evidence="3" id="KW-1185">Reference proteome</keyword>
<name>A0ABN1LNF3_9ALTE</name>
<keyword evidence="1" id="KW-0472">Membrane</keyword>
<feature type="transmembrane region" description="Helical" evidence="1">
    <location>
        <begin position="29"/>
        <end position="52"/>
    </location>
</feature>
<keyword evidence="1" id="KW-0812">Transmembrane</keyword>
<sequence>MKIWQRRLSTWLDKRIPAARHFTLGYKNIFIFPSRFGGLYLILCIGLFLLGSNYQNNLMTILCYFLISLFLLNLFVAYLNFAKLDIQLGKVQNCFAKDTIQLPIWINHTKEPAHGLISLHFWQHKDSVTADLDDYSNPIYLALLCEKRGPLTLSRVTFSSTYPLGLFRCWTHLQFSSDILIYPTPLICSVTLQSQLNDDNQPNTSQHVQRGHDDFDSLAPYKQGEPLHHVAWKQVAKGQGMISKQFSNQSGSSGWLTLASVPANDIEIKLSQLCYQVIELTRTNQAFGLDLGSQKIALDSGIEHQHRCLSALAQYRAPMQSSN</sequence>